<organism evidence="1 2">
    <name type="scientific">Bipolaris oryzae ATCC 44560</name>
    <dbReference type="NCBI Taxonomy" id="930090"/>
    <lineage>
        <taxon>Eukaryota</taxon>
        <taxon>Fungi</taxon>
        <taxon>Dikarya</taxon>
        <taxon>Ascomycota</taxon>
        <taxon>Pezizomycotina</taxon>
        <taxon>Dothideomycetes</taxon>
        <taxon>Pleosporomycetidae</taxon>
        <taxon>Pleosporales</taxon>
        <taxon>Pleosporineae</taxon>
        <taxon>Pleosporaceae</taxon>
        <taxon>Bipolaris</taxon>
    </lineage>
</organism>
<dbReference type="GeneID" id="19127053"/>
<dbReference type="OrthoDB" id="10402470at2759"/>
<dbReference type="HOGENOM" id="CLU_2365185_0_0_1"/>
<dbReference type="EMBL" id="KI963941">
    <property type="protein sequence ID" value="EUC48448.1"/>
    <property type="molecule type" value="Genomic_DNA"/>
</dbReference>
<evidence type="ECO:0000313" key="1">
    <source>
        <dbReference type="EMBL" id="EUC48448.1"/>
    </source>
</evidence>
<dbReference type="RefSeq" id="XP_007685077.1">
    <property type="nucleotide sequence ID" value="XM_007686887.1"/>
</dbReference>
<name>W6ZEZ4_COCMI</name>
<feature type="non-terminal residue" evidence="1">
    <location>
        <position position="1"/>
    </location>
</feature>
<dbReference type="Proteomes" id="UP000054032">
    <property type="component" value="Unassembled WGS sequence"/>
</dbReference>
<reference evidence="1 2" key="1">
    <citation type="journal article" date="2013" name="PLoS Genet.">
        <title>Comparative genome structure, secondary metabolite, and effector coding capacity across Cochliobolus pathogens.</title>
        <authorList>
            <person name="Condon B.J."/>
            <person name="Leng Y."/>
            <person name="Wu D."/>
            <person name="Bushley K.E."/>
            <person name="Ohm R.A."/>
            <person name="Otillar R."/>
            <person name="Martin J."/>
            <person name="Schackwitz W."/>
            <person name="Grimwood J."/>
            <person name="MohdZainudin N."/>
            <person name="Xue C."/>
            <person name="Wang R."/>
            <person name="Manning V.A."/>
            <person name="Dhillon B."/>
            <person name="Tu Z.J."/>
            <person name="Steffenson B.J."/>
            <person name="Salamov A."/>
            <person name="Sun H."/>
            <person name="Lowry S."/>
            <person name="LaButti K."/>
            <person name="Han J."/>
            <person name="Copeland A."/>
            <person name="Lindquist E."/>
            <person name="Barry K."/>
            <person name="Schmutz J."/>
            <person name="Baker S.E."/>
            <person name="Ciuffetti L.M."/>
            <person name="Grigoriev I.V."/>
            <person name="Zhong S."/>
            <person name="Turgeon B.G."/>
        </authorList>
    </citation>
    <scope>NUCLEOTIDE SEQUENCE [LARGE SCALE GENOMIC DNA]</scope>
    <source>
        <strain evidence="1 2">ATCC 44560</strain>
    </source>
</reference>
<evidence type="ECO:0000313" key="2">
    <source>
        <dbReference type="Proteomes" id="UP000054032"/>
    </source>
</evidence>
<protein>
    <submittedName>
        <fullName evidence="1">Uncharacterized protein</fullName>
    </submittedName>
</protein>
<proteinExistence type="predicted"/>
<dbReference type="AlphaFoldDB" id="W6ZEZ4"/>
<sequence length="96" mass="10409">IPTSAPHAASYRRRGFCIASSHPTQRLTAHQALGCALVDTPCMALPSLRQGYIYTYIYIPCSRRAACPSAHLAAWPSFAAGACSAWMPLRATHLHL</sequence>
<keyword evidence="2" id="KW-1185">Reference proteome</keyword>
<dbReference type="KEGG" id="bor:COCMIDRAFT_87403"/>
<accession>W6ZEZ4</accession>
<gene>
    <name evidence="1" type="ORF">COCMIDRAFT_87403</name>
</gene>